<dbReference type="EMBL" id="JARJCW010000004">
    <property type="protein sequence ID" value="KAJ7225509.1"/>
    <property type="molecule type" value="Genomic_DNA"/>
</dbReference>
<dbReference type="InterPro" id="IPR010482">
    <property type="entry name" value="TECPR1-like_DysF"/>
</dbReference>
<feature type="non-terminal residue" evidence="2">
    <location>
        <position position="400"/>
    </location>
</feature>
<organism evidence="2 3">
    <name type="scientific">Mycena pura</name>
    <dbReference type="NCBI Taxonomy" id="153505"/>
    <lineage>
        <taxon>Eukaryota</taxon>
        <taxon>Fungi</taxon>
        <taxon>Dikarya</taxon>
        <taxon>Basidiomycota</taxon>
        <taxon>Agaricomycotina</taxon>
        <taxon>Agaricomycetes</taxon>
        <taxon>Agaricomycetidae</taxon>
        <taxon>Agaricales</taxon>
        <taxon>Marasmiineae</taxon>
        <taxon>Mycenaceae</taxon>
        <taxon>Mycena</taxon>
    </lineage>
</organism>
<dbReference type="Proteomes" id="UP001219525">
    <property type="component" value="Unassembled WGS sequence"/>
</dbReference>
<comment type="caution">
    <text evidence="2">The sequence shown here is derived from an EMBL/GenBank/DDBJ whole genome shotgun (WGS) entry which is preliminary data.</text>
</comment>
<dbReference type="AlphaFoldDB" id="A0AAD6YP97"/>
<protein>
    <recommendedName>
        <fullName evidence="1">TECPR1-like DysF domain-containing protein</fullName>
    </recommendedName>
</protein>
<feature type="domain" description="TECPR1-like DysF" evidence="1">
    <location>
        <begin position="69"/>
        <end position="184"/>
    </location>
</feature>
<gene>
    <name evidence="2" type="ORF">GGX14DRAFT_420857</name>
</gene>
<proteinExistence type="predicted"/>
<sequence>MLSLPPPTEHNVVVEAQTRLRAKPRFARFWPRKRRAAQPQNVSIAALPLAGPDPLVDVDLLPSASTSLTDSDEQDKYRWAVVYENQRGLKILSTPYYSFFSLLPTDPSPFTIPNSPSKRSDVALDRFPLPDGSWRWLSPWMVDMRSDSGEVQHDGFEYNFMFRTQHWHPEAGLLSWVRRRRWLRLMIRPAKRKDPKNLAESPNPDTPVTSADSIANGVARQRLSVASSIQPSVLESNPDNESLFEDYLKQAWLSEDPEENWEIYRGARKRVGTDGRLLELWCQWLAYEHPHGKGKRKQWTEDGDPFLLDVPTPPIPNERSPPPPIENILPALRSRGEAILQSFIYPESRKRFIQMLESVGLLAELNAHSGGVSPHDVEFWSYLDDGNNKAIPDESTMKKI</sequence>
<evidence type="ECO:0000313" key="2">
    <source>
        <dbReference type="EMBL" id="KAJ7225509.1"/>
    </source>
</evidence>
<evidence type="ECO:0000313" key="3">
    <source>
        <dbReference type="Proteomes" id="UP001219525"/>
    </source>
</evidence>
<evidence type="ECO:0000259" key="1">
    <source>
        <dbReference type="Pfam" id="PF06398"/>
    </source>
</evidence>
<accession>A0AAD6YP97</accession>
<dbReference type="GO" id="GO:0005778">
    <property type="term" value="C:peroxisomal membrane"/>
    <property type="evidence" value="ECO:0007669"/>
    <property type="project" value="UniProtKB-ARBA"/>
</dbReference>
<keyword evidence="3" id="KW-1185">Reference proteome</keyword>
<dbReference type="Pfam" id="PF06398">
    <property type="entry name" value="Pex24p"/>
    <property type="match status" value="1"/>
</dbReference>
<dbReference type="GO" id="GO:0007031">
    <property type="term" value="P:peroxisome organization"/>
    <property type="evidence" value="ECO:0007669"/>
    <property type="project" value="UniProtKB-ARBA"/>
</dbReference>
<reference evidence="2" key="1">
    <citation type="submission" date="2023-03" db="EMBL/GenBank/DDBJ databases">
        <title>Massive genome expansion in bonnet fungi (Mycena s.s.) driven by repeated elements and novel gene families across ecological guilds.</title>
        <authorList>
            <consortium name="Lawrence Berkeley National Laboratory"/>
            <person name="Harder C.B."/>
            <person name="Miyauchi S."/>
            <person name="Viragh M."/>
            <person name="Kuo A."/>
            <person name="Thoen E."/>
            <person name="Andreopoulos B."/>
            <person name="Lu D."/>
            <person name="Skrede I."/>
            <person name="Drula E."/>
            <person name="Henrissat B."/>
            <person name="Morin E."/>
            <person name="Kohler A."/>
            <person name="Barry K."/>
            <person name="LaButti K."/>
            <person name="Morin E."/>
            <person name="Salamov A."/>
            <person name="Lipzen A."/>
            <person name="Mereny Z."/>
            <person name="Hegedus B."/>
            <person name="Baldrian P."/>
            <person name="Stursova M."/>
            <person name="Weitz H."/>
            <person name="Taylor A."/>
            <person name="Grigoriev I.V."/>
            <person name="Nagy L.G."/>
            <person name="Martin F."/>
            <person name="Kauserud H."/>
        </authorList>
    </citation>
    <scope>NUCLEOTIDE SEQUENCE</scope>
    <source>
        <strain evidence="2">9144</strain>
    </source>
</reference>
<name>A0AAD6YP97_9AGAR</name>